<evidence type="ECO:0000256" key="7">
    <source>
        <dbReference type="ARBA" id="ARBA00047551"/>
    </source>
</evidence>
<sequence length="215" mass="24493">MYLLYKENTCYDNVKKGNTSVEVNYAETDLRYNNFIHSFNLYSTISKTLFSTTGGDDNKLVIYDMRQDQRVTCKSHDAGVTSLKCSKNANTLASGSYDEVLRLWDKRNWKYALEEIKLGGGVWRIKWNPNSQYILAACMHAGFKLINFSTSATGSSMSTEFTYSKHDSLAYGCDWCLSDMLHDTIGRNRKLKDTKGLIATCSFYDSKLSLWLLCS</sequence>
<accession>A0A8K0P3G9</accession>
<dbReference type="InterPro" id="IPR015943">
    <property type="entry name" value="WD40/YVTN_repeat-like_dom_sf"/>
</dbReference>
<dbReference type="InterPro" id="IPR052415">
    <property type="entry name" value="Diphthine_MTase"/>
</dbReference>
<evidence type="ECO:0000256" key="6">
    <source>
        <dbReference type="ARBA" id="ARBA00039131"/>
    </source>
</evidence>
<keyword evidence="3" id="KW-0677">Repeat</keyword>
<evidence type="ECO:0000313" key="9">
    <source>
        <dbReference type="EMBL" id="KAG8229639.1"/>
    </source>
</evidence>
<reference evidence="9" key="2">
    <citation type="submission" date="2017-10" db="EMBL/GenBank/DDBJ databases">
        <title>Ladona fulva Genome sequencing and assembly.</title>
        <authorList>
            <person name="Murali S."/>
            <person name="Richards S."/>
            <person name="Bandaranaike D."/>
            <person name="Bellair M."/>
            <person name="Blankenburg K."/>
            <person name="Chao H."/>
            <person name="Dinh H."/>
            <person name="Doddapaneni H."/>
            <person name="Dugan-Rocha S."/>
            <person name="Elkadiri S."/>
            <person name="Gnanaolivu R."/>
            <person name="Hernandez B."/>
            <person name="Skinner E."/>
            <person name="Javaid M."/>
            <person name="Lee S."/>
            <person name="Li M."/>
            <person name="Ming W."/>
            <person name="Munidasa M."/>
            <person name="Muniz J."/>
            <person name="Nguyen L."/>
            <person name="Hughes D."/>
            <person name="Osuji N."/>
            <person name="Pu L.-L."/>
            <person name="Puazo M."/>
            <person name="Qu C."/>
            <person name="Quiroz J."/>
            <person name="Raj R."/>
            <person name="Weissenberger G."/>
            <person name="Xin Y."/>
            <person name="Zou X."/>
            <person name="Han Y."/>
            <person name="Worley K."/>
            <person name="Muzny D."/>
            <person name="Gibbs R."/>
        </authorList>
    </citation>
    <scope>NUCLEOTIDE SEQUENCE</scope>
    <source>
        <strain evidence="9">Sampled in the wild</strain>
    </source>
</reference>
<comment type="pathway">
    <text evidence="1">Protein modification; peptidyl-diphthamide biosynthesis.</text>
</comment>
<dbReference type="AlphaFoldDB" id="A0A8K0P3G9"/>
<evidence type="ECO:0000256" key="8">
    <source>
        <dbReference type="PROSITE-ProRule" id="PRU00221"/>
    </source>
</evidence>
<dbReference type="Gene3D" id="2.130.10.10">
    <property type="entry name" value="YVTN repeat-like/Quinoprotein amine dehydrogenase"/>
    <property type="match status" value="1"/>
</dbReference>
<evidence type="ECO:0000256" key="2">
    <source>
        <dbReference type="ARBA" id="ARBA00022574"/>
    </source>
</evidence>
<dbReference type="EC" id="3.1.1.97" evidence="6"/>
<dbReference type="PROSITE" id="PS50294">
    <property type="entry name" value="WD_REPEATS_REGION"/>
    <property type="match status" value="1"/>
</dbReference>
<dbReference type="PANTHER" id="PTHR46042:SF1">
    <property type="entry name" value="DIPHTHINE METHYLTRANSFERASE"/>
    <property type="match status" value="1"/>
</dbReference>
<gene>
    <name evidence="9" type="ORF">J437_LFUL015590</name>
</gene>
<feature type="repeat" description="WD" evidence="8">
    <location>
        <begin position="73"/>
        <end position="105"/>
    </location>
</feature>
<keyword evidence="2 8" id="KW-0853">WD repeat</keyword>
<keyword evidence="4" id="KW-0378">Hydrolase</keyword>
<organism evidence="9 10">
    <name type="scientific">Ladona fulva</name>
    <name type="common">Scarce chaser dragonfly</name>
    <name type="synonym">Libellula fulva</name>
    <dbReference type="NCBI Taxonomy" id="123851"/>
    <lineage>
        <taxon>Eukaryota</taxon>
        <taxon>Metazoa</taxon>
        <taxon>Ecdysozoa</taxon>
        <taxon>Arthropoda</taxon>
        <taxon>Hexapoda</taxon>
        <taxon>Insecta</taxon>
        <taxon>Pterygota</taxon>
        <taxon>Palaeoptera</taxon>
        <taxon>Odonata</taxon>
        <taxon>Epiprocta</taxon>
        <taxon>Anisoptera</taxon>
        <taxon>Libelluloidea</taxon>
        <taxon>Libellulidae</taxon>
        <taxon>Ladona</taxon>
    </lineage>
</organism>
<dbReference type="OrthoDB" id="1930760at2759"/>
<dbReference type="Proteomes" id="UP000792457">
    <property type="component" value="Unassembled WGS sequence"/>
</dbReference>
<evidence type="ECO:0000256" key="3">
    <source>
        <dbReference type="ARBA" id="ARBA00022737"/>
    </source>
</evidence>
<dbReference type="PROSITE" id="PS50082">
    <property type="entry name" value="WD_REPEATS_2"/>
    <property type="match status" value="1"/>
</dbReference>
<comment type="catalytic activity">
    <reaction evidence="7">
        <text>diphthine methyl ester-[translation elongation factor 2] + H2O = diphthine-[translation elongation factor 2] + methanol + H(+)</text>
        <dbReference type="Rhea" id="RHEA:42656"/>
        <dbReference type="Rhea" id="RHEA-COMP:10172"/>
        <dbReference type="Rhea" id="RHEA-COMP:10173"/>
        <dbReference type="ChEBI" id="CHEBI:15377"/>
        <dbReference type="ChEBI" id="CHEBI:15378"/>
        <dbReference type="ChEBI" id="CHEBI:17790"/>
        <dbReference type="ChEBI" id="CHEBI:79005"/>
        <dbReference type="ChEBI" id="CHEBI:82696"/>
        <dbReference type="EC" id="3.1.1.97"/>
    </reaction>
</comment>
<evidence type="ECO:0000313" key="10">
    <source>
        <dbReference type="Proteomes" id="UP000792457"/>
    </source>
</evidence>
<keyword evidence="10" id="KW-1185">Reference proteome</keyword>
<reference evidence="9" key="1">
    <citation type="submission" date="2013-04" db="EMBL/GenBank/DDBJ databases">
        <authorList>
            <person name="Qu J."/>
            <person name="Murali S.C."/>
            <person name="Bandaranaike D."/>
            <person name="Bellair M."/>
            <person name="Blankenburg K."/>
            <person name="Chao H."/>
            <person name="Dinh H."/>
            <person name="Doddapaneni H."/>
            <person name="Downs B."/>
            <person name="Dugan-Rocha S."/>
            <person name="Elkadiri S."/>
            <person name="Gnanaolivu R.D."/>
            <person name="Hernandez B."/>
            <person name="Javaid M."/>
            <person name="Jayaseelan J.C."/>
            <person name="Lee S."/>
            <person name="Li M."/>
            <person name="Ming W."/>
            <person name="Munidasa M."/>
            <person name="Muniz J."/>
            <person name="Nguyen L."/>
            <person name="Ongeri F."/>
            <person name="Osuji N."/>
            <person name="Pu L.-L."/>
            <person name="Puazo M."/>
            <person name="Qu C."/>
            <person name="Quiroz J."/>
            <person name="Raj R."/>
            <person name="Weissenberger G."/>
            <person name="Xin Y."/>
            <person name="Zou X."/>
            <person name="Han Y."/>
            <person name="Richards S."/>
            <person name="Worley K."/>
            <person name="Muzny D."/>
            <person name="Gibbs R."/>
        </authorList>
    </citation>
    <scope>NUCLEOTIDE SEQUENCE</scope>
    <source>
        <strain evidence="9">Sampled in the wild</strain>
    </source>
</reference>
<comment type="similarity">
    <text evidence="5">Belongs to the DPH7 family.</text>
</comment>
<dbReference type="GO" id="GO:0005737">
    <property type="term" value="C:cytoplasm"/>
    <property type="evidence" value="ECO:0007669"/>
    <property type="project" value="TreeGrafter"/>
</dbReference>
<evidence type="ECO:0000256" key="1">
    <source>
        <dbReference type="ARBA" id="ARBA00005156"/>
    </source>
</evidence>
<dbReference type="SMART" id="SM00320">
    <property type="entry name" value="WD40"/>
    <property type="match status" value="3"/>
</dbReference>
<dbReference type="InterPro" id="IPR036322">
    <property type="entry name" value="WD40_repeat_dom_sf"/>
</dbReference>
<evidence type="ECO:0000256" key="5">
    <source>
        <dbReference type="ARBA" id="ARBA00038092"/>
    </source>
</evidence>
<dbReference type="GO" id="GO:0061685">
    <property type="term" value="F:diphthine methylesterase activity"/>
    <property type="evidence" value="ECO:0007669"/>
    <property type="project" value="UniProtKB-EC"/>
</dbReference>
<comment type="caution">
    <text evidence="9">The sequence shown here is derived from an EMBL/GenBank/DDBJ whole genome shotgun (WGS) entry which is preliminary data.</text>
</comment>
<proteinExistence type="inferred from homology"/>
<dbReference type="InterPro" id="IPR001680">
    <property type="entry name" value="WD40_rpt"/>
</dbReference>
<dbReference type="SUPFAM" id="SSF50978">
    <property type="entry name" value="WD40 repeat-like"/>
    <property type="match status" value="1"/>
</dbReference>
<dbReference type="GO" id="GO:0017183">
    <property type="term" value="P:protein histidyl modification to diphthamide"/>
    <property type="evidence" value="ECO:0007669"/>
    <property type="project" value="TreeGrafter"/>
</dbReference>
<dbReference type="EMBL" id="KZ308437">
    <property type="protein sequence ID" value="KAG8229639.1"/>
    <property type="molecule type" value="Genomic_DNA"/>
</dbReference>
<dbReference type="Pfam" id="PF00400">
    <property type="entry name" value="WD40"/>
    <property type="match status" value="1"/>
</dbReference>
<protein>
    <recommendedName>
        <fullName evidence="6">methylated diphthine methylhydrolase</fullName>
        <ecNumber evidence="6">3.1.1.97</ecNumber>
    </recommendedName>
</protein>
<name>A0A8K0P3G9_LADFU</name>
<evidence type="ECO:0000256" key="4">
    <source>
        <dbReference type="ARBA" id="ARBA00022801"/>
    </source>
</evidence>
<dbReference type="PANTHER" id="PTHR46042">
    <property type="entry name" value="DIPHTHINE METHYLTRANSFERASE"/>
    <property type="match status" value="1"/>
</dbReference>